<evidence type="ECO:0000256" key="4">
    <source>
        <dbReference type="ARBA" id="ARBA00023242"/>
    </source>
</evidence>
<evidence type="ECO:0000313" key="7">
    <source>
        <dbReference type="EMBL" id="ORY99361.1"/>
    </source>
</evidence>
<dbReference type="GO" id="GO:0000785">
    <property type="term" value="C:chromatin"/>
    <property type="evidence" value="ECO:0007669"/>
    <property type="project" value="EnsemblFungi"/>
</dbReference>
<protein>
    <submittedName>
        <fullName evidence="7">CDC45 family</fullName>
    </submittedName>
</protein>
<evidence type="ECO:0000256" key="1">
    <source>
        <dbReference type="ARBA" id="ARBA00004123"/>
    </source>
</evidence>
<evidence type="ECO:0000256" key="2">
    <source>
        <dbReference type="ARBA" id="ARBA00010727"/>
    </source>
</evidence>
<comment type="subcellular location">
    <subcellularLocation>
        <location evidence="1">Nucleus</location>
    </subcellularLocation>
</comment>
<dbReference type="Pfam" id="PF02724">
    <property type="entry name" value="CDC45"/>
    <property type="match status" value="1"/>
</dbReference>
<feature type="region of interest" description="Disordered" evidence="6">
    <location>
        <begin position="138"/>
        <end position="184"/>
    </location>
</feature>
<keyword evidence="8" id="KW-1185">Reference proteome</keyword>
<comment type="caution">
    <text evidence="7">The sequence shown here is derived from an EMBL/GenBank/DDBJ whole genome shotgun (WGS) entry which is preliminary data.</text>
</comment>
<dbReference type="FunCoup" id="A0A1X2HJW3">
    <property type="interactions" value="371"/>
</dbReference>
<feature type="compositionally biased region" description="Basic and acidic residues" evidence="6">
    <location>
        <begin position="138"/>
        <end position="148"/>
    </location>
</feature>
<sequence>MVRITEPDFQARYEEIKREAIDGKLVVYVASDVDAICACKILHSLLVRDFVQHKLVPVACFRDLEKAVKDDPLTRVVVMLNCSGMMDLKQLFEDRDVKLYLIDNQRPLFLDYCSTTEQDIVVFDTQADNQTVQKYMEAHESTRLHGDSSEQSDEDEDEEDEEALPHRRRRLNDGQAKREYRRQRQRDARLLADYYNSGTYYTTSSAGQMYILADQLARADNSLLWCAIVGIVSQYLFERMDNERYNDYVNLLNADVVRLNVPTQDGARSAADSLQKEDEYRFMLLHHWSLYDSMYHSGYVASKLAVWRDFGRRRLNNMFARMGFSLKQCQQVYTHTETDLQTSLRQKVESVAPLYGLTDIIFPSFSKSFGYKHLFTASDAAYSIATLLEATPETAIRLGEKAHWNAEDDLQALRTDSLDVGEGLHSARRPWWMRNFYMAYDAVDLSEGLLHGITLCKKLQKAIVRQGTAIVDNKLAKSSLKFRNIVMRDGPDLHLFQHPITLTKLALYLTDIYREHGNRNLPIVLSSLDAENGSYLVIAHAPAPMFGSTQKNRFGIAFQEAAEKSKARVSFDSFDPSVVQVHADDIEKFLQNIKLRHGY</sequence>
<comment type="similarity">
    <text evidence="2">Belongs to the CDC45 family.</text>
</comment>
<dbReference type="EMBL" id="MCGN01000003">
    <property type="protein sequence ID" value="ORY99361.1"/>
    <property type="molecule type" value="Genomic_DNA"/>
</dbReference>
<dbReference type="OMA" id="NWTQKGD"/>
<proteinExistence type="inferred from homology"/>
<dbReference type="GO" id="GO:0006270">
    <property type="term" value="P:DNA replication initiation"/>
    <property type="evidence" value="ECO:0007669"/>
    <property type="project" value="InterPro"/>
</dbReference>
<dbReference type="PANTHER" id="PTHR10507:SF0">
    <property type="entry name" value="CELL DIVISION CONTROL PROTEIN 45 HOMOLOG"/>
    <property type="match status" value="1"/>
</dbReference>
<dbReference type="InterPro" id="IPR003874">
    <property type="entry name" value="CDC45"/>
</dbReference>
<dbReference type="GO" id="GO:0003697">
    <property type="term" value="F:single-stranded DNA binding"/>
    <property type="evidence" value="ECO:0007669"/>
    <property type="project" value="TreeGrafter"/>
</dbReference>
<dbReference type="GO" id="GO:1902977">
    <property type="term" value="P:mitotic DNA replication preinitiation complex assembly"/>
    <property type="evidence" value="ECO:0007669"/>
    <property type="project" value="EnsemblFungi"/>
</dbReference>
<dbReference type="GO" id="GO:0003682">
    <property type="term" value="F:chromatin binding"/>
    <property type="evidence" value="ECO:0007669"/>
    <property type="project" value="EnsemblFungi"/>
</dbReference>
<dbReference type="STRING" id="13706.A0A1X2HJW3"/>
<dbReference type="AlphaFoldDB" id="A0A1X2HJW3"/>
<dbReference type="Proteomes" id="UP000242180">
    <property type="component" value="Unassembled WGS sequence"/>
</dbReference>
<dbReference type="GO" id="GO:0031573">
    <property type="term" value="P:mitotic intra-S DNA damage checkpoint signaling"/>
    <property type="evidence" value="ECO:0007669"/>
    <property type="project" value="EnsemblFungi"/>
</dbReference>
<dbReference type="GO" id="GO:0003688">
    <property type="term" value="F:DNA replication origin binding"/>
    <property type="evidence" value="ECO:0007669"/>
    <property type="project" value="TreeGrafter"/>
</dbReference>
<evidence type="ECO:0000256" key="6">
    <source>
        <dbReference type="SAM" id="MobiDB-lite"/>
    </source>
</evidence>
<evidence type="ECO:0000256" key="3">
    <source>
        <dbReference type="ARBA" id="ARBA00022705"/>
    </source>
</evidence>
<keyword evidence="5" id="KW-0131">Cell cycle</keyword>
<dbReference type="GO" id="GO:0031261">
    <property type="term" value="C:DNA replication preinitiation complex"/>
    <property type="evidence" value="ECO:0007669"/>
    <property type="project" value="EnsemblFungi"/>
</dbReference>
<dbReference type="PANTHER" id="PTHR10507">
    <property type="entry name" value="CDC45-RELATED PROTEIN"/>
    <property type="match status" value="1"/>
</dbReference>
<name>A0A1X2HJW3_SYNRA</name>
<dbReference type="InParanoid" id="A0A1X2HJW3"/>
<evidence type="ECO:0000256" key="5">
    <source>
        <dbReference type="ARBA" id="ARBA00023306"/>
    </source>
</evidence>
<accession>A0A1X2HJW3</accession>
<reference evidence="7 8" key="1">
    <citation type="submission" date="2016-07" db="EMBL/GenBank/DDBJ databases">
        <title>Pervasive Adenine N6-methylation of Active Genes in Fungi.</title>
        <authorList>
            <consortium name="DOE Joint Genome Institute"/>
            <person name="Mondo S.J."/>
            <person name="Dannebaum R.O."/>
            <person name="Kuo R.C."/>
            <person name="Labutti K."/>
            <person name="Haridas S."/>
            <person name="Kuo A."/>
            <person name="Salamov A."/>
            <person name="Ahrendt S.R."/>
            <person name="Lipzen A."/>
            <person name="Sullivan W."/>
            <person name="Andreopoulos W.B."/>
            <person name="Clum A."/>
            <person name="Lindquist E."/>
            <person name="Daum C."/>
            <person name="Ramamoorthy G.K."/>
            <person name="Gryganskyi A."/>
            <person name="Culley D."/>
            <person name="Magnuson J.K."/>
            <person name="James T.Y."/>
            <person name="O'Malley M.A."/>
            <person name="Stajich J.E."/>
            <person name="Spatafora J.W."/>
            <person name="Visel A."/>
            <person name="Grigoriev I.V."/>
        </authorList>
    </citation>
    <scope>NUCLEOTIDE SEQUENCE [LARGE SCALE GENOMIC DNA]</scope>
    <source>
        <strain evidence="7 8">NRRL 2496</strain>
    </source>
</reference>
<dbReference type="GO" id="GO:0000727">
    <property type="term" value="P:double-strand break repair via break-induced replication"/>
    <property type="evidence" value="ECO:0007669"/>
    <property type="project" value="TreeGrafter"/>
</dbReference>
<organism evidence="7 8">
    <name type="scientific">Syncephalastrum racemosum</name>
    <name type="common">Filamentous fungus</name>
    <dbReference type="NCBI Taxonomy" id="13706"/>
    <lineage>
        <taxon>Eukaryota</taxon>
        <taxon>Fungi</taxon>
        <taxon>Fungi incertae sedis</taxon>
        <taxon>Mucoromycota</taxon>
        <taxon>Mucoromycotina</taxon>
        <taxon>Mucoromycetes</taxon>
        <taxon>Mucorales</taxon>
        <taxon>Syncephalastraceae</taxon>
        <taxon>Syncephalastrum</taxon>
    </lineage>
</organism>
<gene>
    <name evidence="7" type="ORF">BCR43DRAFT_489161</name>
</gene>
<dbReference type="OrthoDB" id="10258882at2759"/>
<keyword evidence="4" id="KW-0539">Nucleus</keyword>
<feature type="compositionally biased region" description="Acidic residues" evidence="6">
    <location>
        <begin position="150"/>
        <end position="162"/>
    </location>
</feature>
<evidence type="ECO:0000313" key="8">
    <source>
        <dbReference type="Proteomes" id="UP000242180"/>
    </source>
</evidence>
<keyword evidence="3" id="KW-0235">DNA replication</keyword>